<feature type="region of interest" description="Disordered" evidence="1">
    <location>
        <begin position="1"/>
        <end position="27"/>
    </location>
</feature>
<feature type="compositionally biased region" description="Polar residues" evidence="1">
    <location>
        <begin position="89"/>
        <end position="111"/>
    </location>
</feature>
<proteinExistence type="predicted"/>
<accession>A0ABS3FNG7</accession>
<protein>
    <submittedName>
        <fullName evidence="2">Uncharacterized protein</fullName>
    </submittedName>
</protein>
<evidence type="ECO:0000313" key="2">
    <source>
        <dbReference type="EMBL" id="MBO0348663.1"/>
    </source>
</evidence>
<gene>
    <name evidence="2" type="ORF">J0895_06020</name>
</gene>
<evidence type="ECO:0000313" key="3">
    <source>
        <dbReference type="Proteomes" id="UP000664844"/>
    </source>
</evidence>
<sequence length="111" mass="12279">MSDPSQLNLFDLSKYESPSKDGKPDWAYDVMYGDSDIPTEIRKGDTRSWEEERASDVEVTQVTPISIPDSSPDFAPLLDDTGGRISTPGEGQSISKPESTQVVDTQFHQLN</sequence>
<evidence type="ECO:0000256" key="1">
    <source>
        <dbReference type="SAM" id="MobiDB-lite"/>
    </source>
</evidence>
<feature type="compositionally biased region" description="Basic and acidic residues" evidence="1">
    <location>
        <begin position="39"/>
        <end position="56"/>
    </location>
</feature>
<organism evidence="2 3">
    <name type="scientific">Phormidium pseudopriestleyi FRX01</name>
    <dbReference type="NCBI Taxonomy" id="1759528"/>
    <lineage>
        <taxon>Bacteria</taxon>
        <taxon>Bacillati</taxon>
        <taxon>Cyanobacteriota</taxon>
        <taxon>Cyanophyceae</taxon>
        <taxon>Oscillatoriophycideae</taxon>
        <taxon>Oscillatoriales</taxon>
        <taxon>Oscillatoriaceae</taxon>
        <taxon>Phormidium</taxon>
    </lineage>
</organism>
<feature type="compositionally biased region" description="Basic and acidic residues" evidence="1">
    <location>
        <begin position="13"/>
        <end position="26"/>
    </location>
</feature>
<keyword evidence="3" id="KW-1185">Reference proteome</keyword>
<name>A0ABS3FNG7_9CYAN</name>
<dbReference type="Proteomes" id="UP000664844">
    <property type="component" value="Unassembled WGS sequence"/>
</dbReference>
<dbReference type="RefSeq" id="WP_207087208.1">
    <property type="nucleotide sequence ID" value="NZ_JAFLQW010000164.1"/>
</dbReference>
<dbReference type="EMBL" id="JAFLQW010000164">
    <property type="protein sequence ID" value="MBO0348663.1"/>
    <property type="molecule type" value="Genomic_DNA"/>
</dbReference>
<comment type="caution">
    <text evidence="2">The sequence shown here is derived from an EMBL/GenBank/DDBJ whole genome shotgun (WGS) entry which is preliminary data.</text>
</comment>
<feature type="region of interest" description="Disordered" evidence="1">
    <location>
        <begin position="39"/>
        <end position="111"/>
    </location>
</feature>
<reference evidence="2 3" key="1">
    <citation type="submission" date="2021-03" db="EMBL/GenBank/DDBJ databases">
        <title>Metabolic Capacity of the Antarctic Cyanobacterium Phormidium pseudopriestleyi that Sustains Oxygenic Photosynthesis in the Presence of Hydrogen Sulfide.</title>
        <authorList>
            <person name="Lumian J.E."/>
            <person name="Jungblut A.D."/>
            <person name="Dillon M.L."/>
            <person name="Hawes I."/>
            <person name="Doran P.T."/>
            <person name="Mackey T.J."/>
            <person name="Dick G.J."/>
            <person name="Grettenberger C.L."/>
            <person name="Sumner D.Y."/>
        </authorList>
    </citation>
    <scope>NUCLEOTIDE SEQUENCE [LARGE SCALE GENOMIC DNA]</scope>
    <source>
        <strain evidence="2 3">FRX01</strain>
    </source>
</reference>